<dbReference type="PANTHER" id="PTHR11766:SF0">
    <property type="entry name" value="TYROSINE--TRNA LIGASE, MITOCHONDRIAL"/>
    <property type="match status" value="1"/>
</dbReference>
<evidence type="ECO:0000256" key="3">
    <source>
        <dbReference type="ARBA" id="ARBA00022741"/>
    </source>
</evidence>
<keyword evidence="11" id="KW-1185">Reference proteome</keyword>
<dbReference type="NCBIfam" id="TIGR00234">
    <property type="entry name" value="tyrS"/>
    <property type="match status" value="1"/>
</dbReference>
<name>D8M425_BLAHO</name>
<dbReference type="Proteomes" id="UP000008312">
    <property type="component" value="Unassembled WGS sequence"/>
</dbReference>
<dbReference type="OrthoDB" id="337870at2759"/>
<dbReference type="PROSITE" id="PS00178">
    <property type="entry name" value="AA_TRNA_LIGASE_I"/>
    <property type="match status" value="1"/>
</dbReference>
<dbReference type="Pfam" id="PF00579">
    <property type="entry name" value="tRNA-synt_1b"/>
    <property type="match status" value="1"/>
</dbReference>
<dbReference type="GeneID" id="24919575"/>
<dbReference type="EMBL" id="FN668651">
    <property type="protein sequence ID" value="CBK22814.2"/>
    <property type="molecule type" value="Genomic_DNA"/>
</dbReference>
<evidence type="ECO:0000256" key="9">
    <source>
        <dbReference type="RuleBase" id="RU361234"/>
    </source>
</evidence>
<evidence type="ECO:0000313" key="11">
    <source>
        <dbReference type="Proteomes" id="UP000008312"/>
    </source>
</evidence>
<gene>
    <name evidence="10" type="ORF">GSBLH_T00002404001</name>
</gene>
<dbReference type="InterPro" id="IPR002307">
    <property type="entry name" value="Tyr-tRNA-ligase"/>
</dbReference>
<reference evidence="10" key="1">
    <citation type="submission" date="2010-02" db="EMBL/GenBank/DDBJ databases">
        <title>Sequencing and annotation of the Blastocystis hominis genome.</title>
        <authorList>
            <person name="Wincker P."/>
        </authorList>
    </citation>
    <scope>NUCLEOTIDE SEQUENCE</scope>
    <source>
        <strain evidence="10">Singapore isolate B</strain>
    </source>
</reference>
<dbReference type="GO" id="GO:0005524">
    <property type="term" value="F:ATP binding"/>
    <property type="evidence" value="ECO:0007669"/>
    <property type="project" value="UniProtKB-KW"/>
</dbReference>
<evidence type="ECO:0000256" key="6">
    <source>
        <dbReference type="ARBA" id="ARBA00023146"/>
    </source>
</evidence>
<dbReference type="PRINTS" id="PR01040">
    <property type="entry name" value="TRNASYNTHTYR"/>
</dbReference>
<evidence type="ECO:0000256" key="2">
    <source>
        <dbReference type="ARBA" id="ARBA00022598"/>
    </source>
</evidence>
<dbReference type="FunCoup" id="D8M425">
    <property type="interactions" value="100"/>
</dbReference>
<sequence>MQAFQYLKNRGLIYQTSQLAEEALKSILPNQSIYLGVDPTAKGLHIGHLMACRILKRFHDAGTKCIALVGGATALIGDPSFKVKERDILSADDVQENVKEIQNDLKRVLNSNGDDNLLFVNNYDWYKNMGVIDFLRDVGKNMRVQSMLAKDSVSKRINSPNSLSFAEFAYQCLQANDFLHLHTQYGCVCQIGGSDQWGNITSGIDFVKRKTGDVVHGITVPLLTNSKGQKFGKSEGNAIWINKSRTSNHDFYQFFLRTEDADLPILFRLLTDLPLDQIDALLAEHQKCPEKREAQGVLAGTTKSKGIISRRNDAFGSFRAGFAKGEKVRRAPLWKEQAR</sequence>
<dbReference type="InterPro" id="IPR001412">
    <property type="entry name" value="aa-tRNA-synth_I_CS"/>
</dbReference>
<evidence type="ECO:0000313" key="10">
    <source>
        <dbReference type="EMBL" id="CBK22814.2"/>
    </source>
</evidence>
<keyword evidence="6 9" id="KW-0030">Aminoacyl-tRNA synthetase</keyword>
<evidence type="ECO:0000256" key="5">
    <source>
        <dbReference type="ARBA" id="ARBA00022917"/>
    </source>
</evidence>
<comment type="similarity">
    <text evidence="9">Belongs to the class-I aminoacyl-tRNA synthetase family.</text>
</comment>
<evidence type="ECO:0000256" key="7">
    <source>
        <dbReference type="ARBA" id="ARBA00033323"/>
    </source>
</evidence>
<dbReference type="CDD" id="cd00805">
    <property type="entry name" value="TyrRS_core"/>
    <property type="match status" value="1"/>
</dbReference>
<proteinExistence type="inferred from homology"/>
<keyword evidence="5 9" id="KW-0648">Protein biosynthesis</keyword>
<dbReference type="GO" id="GO:0005829">
    <property type="term" value="C:cytosol"/>
    <property type="evidence" value="ECO:0007669"/>
    <property type="project" value="TreeGrafter"/>
</dbReference>
<dbReference type="PANTHER" id="PTHR11766">
    <property type="entry name" value="TYROSYL-TRNA SYNTHETASE"/>
    <property type="match status" value="1"/>
</dbReference>
<keyword evidence="3 9" id="KW-0547">Nucleotide-binding</keyword>
<dbReference type="Gene3D" id="3.40.50.620">
    <property type="entry name" value="HUPs"/>
    <property type="match status" value="1"/>
</dbReference>
<dbReference type="Gene3D" id="1.10.240.10">
    <property type="entry name" value="Tyrosyl-Transfer RNA Synthetase"/>
    <property type="match status" value="1"/>
</dbReference>
<dbReference type="InParanoid" id="D8M425"/>
<dbReference type="AlphaFoldDB" id="D8M425"/>
<dbReference type="InterPro" id="IPR014729">
    <property type="entry name" value="Rossmann-like_a/b/a_fold"/>
</dbReference>
<evidence type="ECO:0000256" key="8">
    <source>
        <dbReference type="ARBA" id="ARBA00048248"/>
    </source>
</evidence>
<dbReference type="GO" id="GO:0006437">
    <property type="term" value="P:tyrosyl-tRNA aminoacylation"/>
    <property type="evidence" value="ECO:0007669"/>
    <property type="project" value="InterPro"/>
</dbReference>
<dbReference type="EC" id="6.1.1.1" evidence="1 9"/>
<dbReference type="RefSeq" id="XP_012896862.1">
    <property type="nucleotide sequence ID" value="XM_013041408.1"/>
</dbReference>
<evidence type="ECO:0000256" key="4">
    <source>
        <dbReference type="ARBA" id="ARBA00022840"/>
    </source>
</evidence>
<dbReference type="GO" id="GO:0005739">
    <property type="term" value="C:mitochondrion"/>
    <property type="evidence" value="ECO:0007669"/>
    <property type="project" value="TreeGrafter"/>
</dbReference>
<evidence type="ECO:0000256" key="1">
    <source>
        <dbReference type="ARBA" id="ARBA00013160"/>
    </source>
</evidence>
<keyword evidence="4 9" id="KW-0067">ATP-binding</keyword>
<dbReference type="SUPFAM" id="SSF52374">
    <property type="entry name" value="Nucleotidylyl transferase"/>
    <property type="match status" value="1"/>
</dbReference>
<keyword evidence="2 9" id="KW-0436">Ligase</keyword>
<dbReference type="InterPro" id="IPR024088">
    <property type="entry name" value="Tyr-tRNA-ligase_bac-type"/>
</dbReference>
<comment type="catalytic activity">
    <reaction evidence="8 9">
        <text>tRNA(Tyr) + L-tyrosine + ATP = L-tyrosyl-tRNA(Tyr) + AMP + diphosphate + H(+)</text>
        <dbReference type="Rhea" id="RHEA:10220"/>
        <dbReference type="Rhea" id="RHEA-COMP:9706"/>
        <dbReference type="Rhea" id="RHEA-COMP:9707"/>
        <dbReference type="ChEBI" id="CHEBI:15378"/>
        <dbReference type="ChEBI" id="CHEBI:30616"/>
        <dbReference type="ChEBI" id="CHEBI:33019"/>
        <dbReference type="ChEBI" id="CHEBI:58315"/>
        <dbReference type="ChEBI" id="CHEBI:78442"/>
        <dbReference type="ChEBI" id="CHEBI:78536"/>
        <dbReference type="ChEBI" id="CHEBI:456215"/>
        <dbReference type="EC" id="6.1.1.1"/>
    </reaction>
</comment>
<dbReference type="OMA" id="WEGVENE"/>
<dbReference type="GO" id="GO:0004831">
    <property type="term" value="F:tyrosine-tRNA ligase activity"/>
    <property type="evidence" value="ECO:0007669"/>
    <property type="project" value="UniProtKB-EC"/>
</dbReference>
<accession>D8M425</accession>
<protein>
    <recommendedName>
        <fullName evidence="1 9">Tyrosine--tRNA ligase</fullName>
        <ecNumber evidence="1 9">6.1.1.1</ecNumber>
    </recommendedName>
    <alternativeName>
        <fullName evidence="7 9">Tyrosyl-tRNA synthetase</fullName>
    </alternativeName>
</protein>
<organism evidence="10">
    <name type="scientific">Blastocystis hominis</name>
    <dbReference type="NCBI Taxonomy" id="12968"/>
    <lineage>
        <taxon>Eukaryota</taxon>
        <taxon>Sar</taxon>
        <taxon>Stramenopiles</taxon>
        <taxon>Bigyra</taxon>
        <taxon>Opalozoa</taxon>
        <taxon>Opalinata</taxon>
        <taxon>Blastocystidae</taxon>
        <taxon>Blastocystis</taxon>
    </lineage>
</organism>
<dbReference type="InterPro" id="IPR002305">
    <property type="entry name" value="aa-tRNA-synth_Ic"/>
</dbReference>